<dbReference type="Proteomes" id="UP000613740">
    <property type="component" value="Unassembled WGS sequence"/>
</dbReference>
<protein>
    <submittedName>
        <fullName evidence="1">Uncharacterized protein</fullName>
    </submittedName>
</protein>
<dbReference type="AlphaFoldDB" id="A0A835WHI8"/>
<evidence type="ECO:0000313" key="2">
    <source>
        <dbReference type="Proteomes" id="UP000613740"/>
    </source>
</evidence>
<gene>
    <name evidence="1" type="ORF">HYH02_007678</name>
</gene>
<reference evidence="1" key="1">
    <citation type="journal article" date="2020" name="bioRxiv">
        <title>Comparative genomics of Chlamydomonas.</title>
        <authorList>
            <person name="Craig R.J."/>
            <person name="Hasan A.R."/>
            <person name="Ness R.W."/>
            <person name="Keightley P.D."/>
        </authorList>
    </citation>
    <scope>NUCLEOTIDE SEQUENCE</scope>
    <source>
        <strain evidence="1">CCAP 11/173</strain>
    </source>
</reference>
<proteinExistence type="predicted"/>
<dbReference type="EMBL" id="JAEHOD010000022">
    <property type="protein sequence ID" value="KAG2447349.1"/>
    <property type="molecule type" value="Genomic_DNA"/>
</dbReference>
<keyword evidence="2" id="KW-1185">Reference proteome</keyword>
<name>A0A835WHI8_9CHLO</name>
<dbReference type="OrthoDB" id="539127at2759"/>
<organism evidence="1 2">
    <name type="scientific">Chlamydomonas schloesseri</name>
    <dbReference type="NCBI Taxonomy" id="2026947"/>
    <lineage>
        <taxon>Eukaryota</taxon>
        <taxon>Viridiplantae</taxon>
        <taxon>Chlorophyta</taxon>
        <taxon>core chlorophytes</taxon>
        <taxon>Chlorophyceae</taxon>
        <taxon>CS clade</taxon>
        <taxon>Chlamydomonadales</taxon>
        <taxon>Chlamydomonadaceae</taxon>
        <taxon>Chlamydomonas</taxon>
    </lineage>
</organism>
<comment type="caution">
    <text evidence="1">The sequence shown here is derived from an EMBL/GenBank/DDBJ whole genome shotgun (WGS) entry which is preliminary data.</text>
</comment>
<evidence type="ECO:0000313" key="1">
    <source>
        <dbReference type="EMBL" id="KAG2447349.1"/>
    </source>
</evidence>
<accession>A0A835WHI8</accession>
<sequence length="421" mass="41960">MAALARLPRPTRPNGAPRPLHPDFVVGVLCSTRIYNLRNTSPSRLAALAGSLAVVGIRPDFGFLYNYAQVRRAHLSGRGRASAYYAILLGLLVHIGTPGVADPRWAGDFLAITMCRMPEFDGPGLAAALEALAQLPHPEFEPSRQWLAAAAQRAGELLRNPPPPPQSPQAVAAAAATAAAAAAVGTQWSGHLAMAGGAAGTTGGAGVPAAAVATAGGAGIAVPGPVHGSLSYRAGGVLANGGTLVVSPEGRLVPVPPMHPLTPEHVLSVARSLAVLGHRCDEHNVLAQATRALLTRNAALLKVLKVQEGKAGASATIAGSSNGAEAAAATVPSGAVEGKAAPGREAASAAFQRANSLAAAAAAAAAANAQGEAVRPLLSREASALLEASLQAMLGHQVAIPPLAAPSLPGLVRGGDSGSGL</sequence>